<evidence type="ECO:0000256" key="7">
    <source>
        <dbReference type="ARBA" id="ARBA00022840"/>
    </source>
</evidence>
<dbReference type="PANTHER" id="PTHR24421">
    <property type="entry name" value="NITRATE/NITRITE SENSOR PROTEIN NARX-RELATED"/>
    <property type="match status" value="1"/>
</dbReference>
<comment type="caution">
    <text evidence="12">The sequence shown here is derived from an EMBL/GenBank/DDBJ whole genome shotgun (WGS) entry which is preliminary data.</text>
</comment>
<dbReference type="Pfam" id="PF13796">
    <property type="entry name" value="Sensor"/>
    <property type="match status" value="1"/>
</dbReference>
<dbReference type="PANTHER" id="PTHR24421:SF10">
    <property type="entry name" value="NITRATE_NITRITE SENSOR PROTEIN NARQ"/>
    <property type="match status" value="1"/>
</dbReference>
<evidence type="ECO:0000259" key="11">
    <source>
        <dbReference type="Pfam" id="PF13796"/>
    </source>
</evidence>
<keyword evidence="8" id="KW-0902">Two-component regulatory system</keyword>
<keyword evidence="9" id="KW-0812">Transmembrane</keyword>
<dbReference type="AlphaFoldDB" id="A0A8J3Z3V2"/>
<dbReference type="GO" id="GO:0005524">
    <property type="term" value="F:ATP binding"/>
    <property type="evidence" value="ECO:0007669"/>
    <property type="project" value="UniProtKB-KW"/>
</dbReference>
<name>A0A8J3Z3V2_9ACTN</name>
<feature type="domain" description="Signal transduction histidine kinase subgroup 3 dimerisation and phosphoacceptor" evidence="10">
    <location>
        <begin position="245"/>
        <end position="311"/>
    </location>
</feature>
<keyword evidence="3" id="KW-0597">Phosphoprotein</keyword>
<dbReference type="InterPro" id="IPR036890">
    <property type="entry name" value="HATPase_C_sf"/>
</dbReference>
<keyword evidence="4" id="KW-0808">Transferase</keyword>
<dbReference type="InterPro" id="IPR025828">
    <property type="entry name" value="Put_sensor_dom"/>
</dbReference>
<keyword evidence="9" id="KW-1133">Transmembrane helix</keyword>
<dbReference type="InterPro" id="IPR011712">
    <property type="entry name" value="Sig_transdc_His_kin_sub3_dim/P"/>
</dbReference>
<evidence type="ECO:0000256" key="4">
    <source>
        <dbReference type="ARBA" id="ARBA00022679"/>
    </source>
</evidence>
<evidence type="ECO:0000313" key="13">
    <source>
        <dbReference type="Proteomes" id="UP000612585"/>
    </source>
</evidence>
<keyword evidence="7" id="KW-0067">ATP-binding</keyword>
<gene>
    <name evidence="12" type="ORF">Vau01_020160</name>
</gene>
<evidence type="ECO:0000256" key="5">
    <source>
        <dbReference type="ARBA" id="ARBA00022741"/>
    </source>
</evidence>
<feature type="transmembrane region" description="Helical" evidence="9">
    <location>
        <begin position="184"/>
        <end position="205"/>
    </location>
</feature>
<dbReference type="CDD" id="cd16917">
    <property type="entry name" value="HATPase_UhpB-NarQ-NarX-like"/>
    <property type="match status" value="1"/>
</dbReference>
<comment type="catalytic activity">
    <reaction evidence="1">
        <text>ATP + protein L-histidine = ADP + protein N-phospho-L-histidine.</text>
        <dbReference type="EC" id="2.7.13.3"/>
    </reaction>
</comment>
<evidence type="ECO:0000256" key="6">
    <source>
        <dbReference type="ARBA" id="ARBA00022777"/>
    </source>
</evidence>
<evidence type="ECO:0000313" key="12">
    <source>
        <dbReference type="EMBL" id="GIJ54500.1"/>
    </source>
</evidence>
<dbReference type="EMBL" id="BOPG01000012">
    <property type="protein sequence ID" value="GIJ54500.1"/>
    <property type="molecule type" value="Genomic_DNA"/>
</dbReference>
<dbReference type="Gene3D" id="3.30.565.10">
    <property type="entry name" value="Histidine kinase-like ATPase, C-terminal domain"/>
    <property type="match status" value="1"/>
</dbReference>
<dbReference type="InterPro" id="IPR050482">
    <property type="entry name" value="Sensor_HK_TwoCompSys"/>
</dbReference>
<feature type="transmembrane region" description="Helical" evidence="9">
    <location>
        <begin position="66"/>
        <end position="90"/>
    </location>
</feature>
<proteinExistence type="predicted"/>
<dbReference type="GO" id="GO:0000155">
    <property type="term" value="F:phosphorelay sensor kinase activity"/>
    <property type="evidence" value="ECO:0007669"/>
    <property type="project" value="InterPro"/>
</dbReference>
<dbReference type="GO" id="GO:0046983">
    <property type="term" value="F:protein dimerization activity"/>
    <property type="evidence" value="ECO:0007669"/>
    <property type="project" value="InterPro"/>
</dbReference>
<dbReference type="SUPFAM" id="SSF55874">
    <property type="entry name" value="ATPase domain of HSP90 chaperone/DNA topoisomerase II/histidine kinase"/>
    <property type="match status" value="1"/>
</dbReference>
<keyword evidence="5" id="KW-0547">Nucleotide-binding</keyword>
<feature type="transmembrane region" description="Helical" evidence="9">
    <location>
        <begin position="131"/>
        <end position="164"/>
    </location>
</feature>
<keyword evidence="6 12" id="KW-0418">Kinase</keyword>
<sequence>MPVSALASVRQRRFPLTAWPWRSAGYLVTTVPVAMGVGIPLLILGFPWALLLRRLSTGDAGPLDSLLLLLVGAGLVAGLGPLVAAPVAVVERLRLRLVDDRPLAPGRVVFSGDAVRRLRHRLGGRVGWREFAYAVVLVTAVPVLYGALAVTLMLILVCAGAPALVSDGPISLGVVTITTARQAIPFSVAGTGALFAVPYLLALVAGAHGAAARALLTTAPDAALRAELVEVSRSRARLVDAFEAERRRIERDLHDGAQQKLVGLTLQLGLARLDLPPATPAASAVATAHDQAKQLMAELRELIHGIRPQVLTELGLPAALRELARGAPVPVTVRAELPRRPPGHVEATGYFVVAEALTNVAKHGGATCATVTAHLDNATLVVEVADDGRGGADPSGGSGLTGLADRVAVMDGRMLLSSPAGGPTILRVELPCP</sequence>
<evidence type="ECO:0000256" key="8">
    <source>
        <dbReference type="ARBA" id="ARBA00023012"/>
    </source>
</evidence>
<dbReference type="Gene3D" id="1.20.5.1930">
    <property type="match status" value="1"/>
</dbReference>
<keyword evidence="9" id="KW-0472">Membrane</keyword>
<keyword evidence="13" id="KW-1185">Reference proteome</keyword>
<dbReference type="EC" id="2.7.13.3" evidence="2"/>
<evidence type="ECO:0000256" key="2">
    <source>
        <dbReference type="ARBA" id="ARBA00012438"/>
    </source>
</evidence>
<accession>A0A8J3Z3V2</accession>
<organism evidence="12 13">
    <name type="scientific">Virgisporangium aurantiacum</name>
    <dbReference type="NCBI Taxonomy" id="175570"/>
    <lineage>
        <taxon>Bacteria</taxon>
        <taxon>Bacillati</taxon>
        <taxon>Actinomycetota</taxon>
        <taxon>Actinomycetes</taxon>
        <taxon>Micromonosporales</taxon>
        <taxon>Micromonosporaceae</taxon>
        <taxon>Virgisporangium</taxon>
    </lineage>
</organism>
<evidence type="ECO:0000259" key="10">
    <source>
        <dbReference type="Pfam" id="PF07730"/>
    </source>
</evidence>
<dbReference type="Pfam" id="PF07730">
    <property type="entry name" value="HisKA_3"/>
    <property type="match status" value="1"/>
</dbReference>
<reference evidence="12" key="1">
    <citation type="submission" date="2021-01" db="EMBL/GenBank/DDBJ databases">
        <title>Whole genome shotgun sequence of Virgisporangium aurantiacum NBRC 16421.</title>
        <authorList>
            <person name="Komaki H."/>
            <person name="Tamura T."/>
        </authorList>
    </citation>
    <scope>NUCLEOTIDE SEQUENCE</scope>
    <source>
        <strain evidence="12">NBRC 16421</strain>
    </source>
</reference>
<dbReference type="GO" id="GO:0016020">
    <property type="term" value="C:membrane"/>
    <property type="evidence" value="ECO:0007669"/>
    <property type="project" value="InterPro"/>
</dbReference>
<evidence type="ECO:0000256" key="1">
    <source>
        <dbReference type="ARBA" id="ARBA00000085"/>
    </source>
</evidence>
<feature type="transmembrane region" description="Helical" evidence="9">
    <location>
        <begin position="21"/>
        <end position="46"/>
    </location>
</feature>
<dbReference type="RefSeq" id="WP_203989608.1">
    <property type="nucleotide sequence ID" value="NZ_BOPG01000012.1"/>
</dbReference>
<protein>
    <recommendedName>
        <fullName evidence="2">histidine kinase</fullName>
        <ecNumber evidence="2">2.7.13.3</ecNumber>
    </recommendedName>
</protein>
<evidence type="ECO:0000256" key="9">
    <source>
        <dbReference type="SAM" id="Phobius"/>
    </source>
</evidence>
<dbReference type="Proteomes" id="UP000612585">
    <property type="component" value="Unassembled WGS sequence"/>
</dbReference>
<feature type="domain" description="Putative sensor" evidence="11">
    <location>
        <begin position="43"/>
        <end position="216"/>
    </location>
</feature>
<evidence type="ECO:0000256" key="3">
    <source>
        <dbReference type="ARBA" id="ARBA00022553"/>
    </source>
</evidence>